<dbReference type="AlphaFoldDB" id="A0A2C9A1R5"/>
<dbReference type="GO" id="GO:0004812">
    <property type="term" value="F:aminoacyl-tRNA ligase activity"/>
    <property type="evidence" value="ECO:0007669"/>
    <property type="project" value="UniProtKB-KW"/>
</dbReference>
<keyword evidence="2" id="KW-1185">Reference proteome</keyword>
<dbReference type="Proteomes" id="UP000219440">
    <property type="component" value="Unassembled WGS sequence"/>
</dbReference>
<organism evidence="1 2">
    <name type="scientific">Salinibacterium xinjiangense</name>
    <dbReference type="NCBI Taxonomy" id="386302"/>
    <lineage>
        <taxon>Bacteria</taxon>
        <taxon>Bacillati</taxon>
        <taxon>Actinomycetota</taxon>
        <taxon>Actinomycetes</taxon>
        <taxon>Micrococcales</taxon>
        <taxon>Microbacteriaceae</taxon>
        <taxon>Salinibacterium</taxon>
    </lineage>
</organism>
<dbReference type="OrthoDB" id="6396444at2"/>
<dbReference type="InterPro" id="IPR018163">
    <property type="entry name" value="Thr/Ala-tRNA-synth_IIc_edit"/>
</dbReference>
<protein>
    <submittedName>
        <fullName evidence="1">Alanyl-tRNA synthetase</fullName>
    </submittedName>
</protein>
<accession>A0A2C9A1R5</accession>
<keyword evidence="1" id="KW-0436">Ligase</keyword>
<reference evidence="1 2" key="1">
    <citation type="submission" date="2017-09" db="EMBL/GenBank/DDBJ databases">
        <authorList>
            <person name="Ehlers B."/>
            <person name="Leendertz F.H."/>
        </authorList>
    </citation>
    <scope>NUCLEOTIDE SEQUENCE [LARGE SCALE GENOMIC DNA]</scope>
    <source>
        <strain evidence="1 2">CGMCC 1.05381</strain>
    </source>
</reference>
<name>A0A2C9A1R5_9MICO</name>
<dbReference type="RefSeq" id="WP_097061708.1">
    <property type="nucleotide sequence ID" value="NZ_BMLC01000004.1"/>
</dbReference>
<gene>
    <name evidence="1" type="ORF">SAMN06296378_2662</name>
</gene>
<dbReference type="SUPFAM" id="SSF55186">
    <property type="entry name" value="ThrRS/AlaRS common domain"/>
    <property type="match status" value="1"/>
</dbReference>
<dbReference type="GO" id="GO:0000166">
    <property type="term" value="F:nucleotide binding"/>
    <property type="evidence" value="ECO:0007669"/>
    <property type="project" value="InterPro"/>
</dbReference>
<evidence type="ECO:0000313" key="1">
    <source>
        <dbReference type="EMBL" id="SOE72913.1"/>
    </source>
</evidence>
<dbReference type="Gene3D" id="3.30.980.10">
    <property type="entry name" value="Threonyl-trna Synthetase, Chain A, domain 2"/>
    <property type="match status" value="1"/>
</dbReference>
<dbReference type="EMBL" id="OCST01000005">
    <property type="protein sequence ID" value="SOE72913.1"/>
    <property type="molecule type" value="Genomic_DNA"/>
</dbReference>
<evidence type="ECO:0000313" key="2">
    <source>
        <dbReference type="Proteomes" id="UP000219440"/>
    </source>
</evidence>
<proteinExistence type="predicted"/>
<keyword evidence="1" id="KW-0030">Aminoacyl-tRNA synthetase</keyword>
<sequence length="295" mass="30675">MTLLTTDTTITYPDGATTSTGTVIHVELLSDGLSAVLLDTTAFHPVDTAWPDQPADHGTITTEAQGTQAIVDAVTGGIHDGRLFLGADLPVRTGTEGWVFVVAHIVDGPAPAIGDIARIDVDVAYRAALSVAHTACHLAALALDAALAAAWSKPVSADALGNPAFDSLAIRTSRISPHHSVDIYRIGKSLRRKGFIPTSLDDLDAVANQINAQLAQWVNAGGAVRIERGDNALSARRTWVCVLPGGRTDIPCGGTHAHDLAELSAVITSFTATEADGALELTMETVVSPTTAARP</sequence>